<reference evidence="2" key="3">
    <citation type="submission" date="2021-05" db="UniProtKB">
        <authorList>
            <consortium name="EnsemblPlants"/>
        </authorList>
    </citation>
    <scope>IDENTIFICATION</scope>
    <source>
        <strain evidence="2">cv. B73</strain>
    </source>
</reference>
<dbReference type="Gramene" id="Zm00001eb065170_T001">
    <property type="protein sequence ID" value="Zm00001eb065170_P001"/>
    <property type="gene ID" value="Zm00001eb065170"/>
</dbReference>
<gene>
    <name evidence="2" type="primary">LOC100384381</name>
</gene>
<reference evidence="2" key="2">
    <citation type="submission" date="2019-07" db="EMBL/GenBank/DDBJ databases">
        <authorList>
            <person name="Seetharam A."/>
            <person name="Woodhouse M."/>
            <person name="Cannon E."/>
        </authorList>
    </citation>
    <scope>NUCLEOTIDE SEQUENCE [LARGE SCALE GENOMIC DNA]</scope>
    <source>
        <strain evidence="2">cv. B73</strain>
    </source>
</reference>
<evidence type="ECO:0000256" key="1">
    <source>
        <dbReference type="SAM" id="MobiDB-lite"/>
    </source>
</evidence>
<feature type="region of interest" description="Disordered" evidence="1">
    <location>
        <begin position="1"/>
        <end position="52"/>
    </location>
</feature>
<protein>
    <submittedName>
        <fullName evidence="2">Uncharacterized protein</fullName>
    </submittedName>
</protein>
<accession>A0A804M7R4</accession>
<organism evidence="2 3">
    <name type="scientific">Zea mays</name>
    <name type="common">Maize</name>
    <dbReference type="NCBI Taxonomy" id="4577"/>
    <lineage>
        <taxon>Eukaryota</taxon>
        <taxon>Viridiplantae</taxon>
        <taxon>Streptophyta</taxon>
        <taxon>Embryophyta</taxon>
        <taxon>Tracheophyta</taxon>
        <taxon>Spermatophyta</taxon>
        <taxon>Magnoliopsida</taxon>
        <taxon>Liliopsida</taxon>
        <taxon>Poales</taxon>
        <taxon>Poaceae</taxon>
        <taxon>PACMAD clade</taxon>
        <taxon>Panicoideae</taxon>
        <taxon>Andropogonodae</taxon>
        <taxon>Andropogoneae</taxon>
        <taxon>Tripsacinae</taxon>
        <taxon>Zea</taxon>
    </lineage>
</organism>
<reference evidence="3" key="1">
    <citation type="submission" date="2015-12" db="EMBL/GenBank/DDBJ databases">
        <title>Update maize B73 reference genome by single molecule sequencing technologies.</title>
        <authorList>
            <consortium name="Maize Genome Sequencing Project"/>
            <person name="Ware D."/>
        </authorList>
    </citation>
    <scope>NUCLEOTIDE SEQUENCE [LARGE SCALE GENOMIC DNA]</scope>
    <source>
        <strain evidence="3">cv. B73</strain>
    </source>
</reference>
<proteinExistence type="predicted"/>
<name>A0A804M7R4_MAIZE</name>
<dbReference type="AlphaFoldDB" id="A0A804M7R4"/>
<feature type="compositionally biased region" description="Basic and acidic residues" evidence="1">
    <location>
        <begin position="36"/>
        <end position="52"/>
    </location>
</feature>
<keyword evidence="3" id="KW-1185">Reference proteome</keyword>
<evidence type="ECO:0000313" key="3">
    <source>
        <dbReference type="Proteomes" id="UP000007305"/>
    </source>
</evidence>
<dbReference type="InParanoid" id="A0A804M7R4"/>
<dbReference type="EnsemblPlants" id="Zm00001eb065170_T001">
    <property type="protein sequence ID" value="Zm00001eb065170_P001"/>
    <property type="gene ID" value="Zm00001eb065170"/>
</dbReference>
<evidence type="ECO:0000313" key="2">
    <source>
        <dbReference type="EnsemblPlants" id="Zm00001eb065170_P001"/>
    </source>
</evidence>
<sequence length="182" mass="19986">MPPLERHHGRGRGRARARDGHAHPHPHPFQGLADPLHGEVEHGGLATHGERRLVVRQRRRLGAVEGAQPHAHAVARGVPDLRRELAPRTLAHPAVGPPAASPQGPFCFFLLRRRPLLPLPLHLPGDHVQQRHLVGVVAVECEHGGGRRALLLLDPRRRGGVDGGAWRVERWHCHAGLVELEG</sequence>
<dbReference type="Proteomes" id="UP000007305">
    <property type="component" value="Chromosome 1"/>
</dbReference>